<keyword evidence="2" id="KW-0808">Transferase</keyword>
<dbReference type="AlphaFoldDB" id="A0A4P9YVL5"/>
<keyword evidence="2" id="KW-0489">Methyltransferase</keyword>
<sequence>MRYTLRTNCIVPLNDVKRVLDIGCSEGTWMLEMANDHPHTRFSGLDIVEQMKDRVLPKNCDFYCADILQGLPFSDATFDFVHQRFMYSFVPNDSWQGLVAEMARVLKPDGRIHLVERHFELGRYQTDVVSLLGAFNRAIHENQVSMAICDRLDELLDEAGFVDIDRKCINIPVGDWGGIPGRLMGEAVVSWVQDSREIIVQRSGLTHQEFDAQMERAYDGLSEARAYYSVFLYTARKPVNKKSKRRKSMPLMGSC</sequence>
<evidence type="ECO:0000313" key="3">
    <source>
        <dbReference type="Proteomes" id="UP000278143"/>
    </source>
</evidence>
<dbReference type="SUPFAM" id="SSF53335">
    <property type="entry name" value="S-adenosyl-L-methionine-dependent methyltransferases"/>
    <property type="match status" value="1"/>
</dbReference>
<feature type="domain" description="Methyltransferase" evidence="1">
    <location>
        <begin position="19"/>
        <end position="110"/>
    </location>
</feature>
<dbReference type="EMBL" id="KZ990948">
    <property type="protein sequence ID" value="RKP23462.1"/>
    <property type="molecule type" value="Genomic_DNA"/>
</dbReference>
<dbReference type="OrthoDB" id="2013972at2759"/>
<dbReference type="GO" id="GO:0008168">
    <property type="term" value="F:methyltransferase activity"/>
    <property type="evidence" value="ECO:0007669"/>
    <property type="project" value="UniProtKB-KW"/>
</dbReference>
<gene>
    <name evidence="2" type="ORF">SYNPS1DRAFT_18567</name>
</gene>
<evidence type="ECO:0000313" key="2">
    <source>
        <dbReference type="EMBL" id="RKP23462.1"/>
    </source>
</evidence>
<dbReference type="Proteomes" id="UP000278143">
    <property type="component" value="Unassembled WGS sequence"/>
</dbReference>
<dbReference type="InterPro" id="IPR029063">
    <property type="entry name" value="SAM-dependent_MTases_sf"/>
</dbReference>
<dbReference type="Gene3D" id="3.40.50.150">
    <property type="entry name" value="Vaccinia Virus protein VP39"/>
    <property type="match status" value="1"/>
</dbReference>
<name>A0A4P9YVL5_9FUNG</name>
<proteinExistence type="predicted"/>
<accession>A0A4P9YVL5</accession>
<reference evidence="3" key="1">
    <citation type="journal article" date="2018" name="Nat. Microbiol.">
        <title>Leveraging single-cell genomics to expand the fungal tree of life.</title>
        <authorList>
            <person name="Ahrendt S.R."/>
            <person name="Quandt C.A."/>
            <person name="Ciobanu D."/>
            <person name="Clum A."/>
            <person name="Salamov A."/>
            <person name="Andreopoulos B."/>
            <person name="Cheng J.F."/>
            <person name="Woyke T."/>
            <person name="Pelin A."/>
            <person name="Henrissat B."/>
            <person name="Reynolds N.K."/>
            <person name="Benny G.L."/>
            <person name="Smith M.E."/>
            <person name="James T.Y."/>
            <person name="Grigoriev I.V."/>
        </authorList>
    </citation>
    <scope>NUCLEOTIDE SEQUENCE [LARGE SCALE GENOMIC DNA]</scope>
    <source>
        <strain evidence="3">Benny S71-1</strain>
    </source>
</reference>
<dbReference type="CDD" id="cd02440">
    <property type="entry name" value="AdoMet_MTases"/>
    <property type="match status" value="1"/>
</dbReference>
<protein>
    <submittedName>
        <fullName evidence="2">S-adenosyl-L-methionine-dependent methyltransferase</fullName>
    </submittedName>
</protein>
<evidence type="ECO:0000259" key="1">
    <source>
        <dbReference type="Pfam" id="PF13649"/>
    </source>
</evidence>
<dbReference type="GO" id="GO:0032259">
    <property type="term" value="P:methylation"/>
    <property type="evidence" value="ECO:0007669"/>
    <property type="project" value="UniProtKB-KW"/>
</dbReference>
<dbReference type="PANTHER" id="PTHR43591:SF110">
    <property type="entry name" value="RHODANESE DOMAIN-CONTAINING PROTEIN"/>
    <property type="match status" value="1"/>
</dbReference>
<dbReference type="PANTHER" id="PTHR43591">
    <property type="entry name" value="METHYLTRANSFERASE"/>
    <property type="match status" value="1"/>
</dbReference>
<organism evidence="2 3">
    <name type="scientific">Syncephalis pseudoplumigaleata</name>
    <dbReference type="NCBI Taxonomy" id="1712513"/>
    <lineage>
        <taxon>Eukaryota</taxon>
        <taxon>Fungi</taxon>
        <taxon>Fungi incertae sedis</taxon>
        <taxon>Zoopagomycota</taxon>
        <taxon>Zoopagomycotina</taxon>
        <taxon>Zoopagomycetes</taxon>
        <taxon>Zoopagales</taxon>
        <taxon>Piptocephalidaceae</taxon>
        <taxon>Syncephalis</taxon>
    </lineage>
</organism>
<keyword evidence="3" id="KW-1185">Reference proteome</keyword>
<dbReference type="InterPro" id="IPR041698">
    <property type="entry name" value="Methyltransf_25"/>
</dbReference>
<dbReference type="Pfam" id="PF13649">
    <property type="entry name" value="Methyltransf_25"/>
    <property type="match status" value="1"/>
</dbReference>